<keyword evidence="2" id="KW-1185">Reference proteome</keyword>
<accession>T1KC26</accession>
<dbReference type="HOGENOM" id="CLU_2174146_0_0_1"/>
<protein>
    <submittedName>
        <fullName evidence="1">Uncharacterized protein</fullName>
    </submittedName>
</protein>
<dbReference type="Gene3D" id="1.20.1280.50">
    <property type="match status" value="1"/>
</dbReference>
<name>T1KC26_TETUR</name>
<reference evidence="1" key="2">
    <citation type="submission" date="2015-06" db="UniProtKB">
        <authorList>
            <consortium name="EnsemblMetazoa"/>
        </authorList>
    </citation>
    <scope>IDENTIFICATION</scope>
</reference>
<evidence type="ECO:0000313" key="2">
    <source>
        <dbReference type="Proteomes" id="UP000015104"/>
    </source>
</evidence>
<reference evidence="2" key="1">
    <citation type="submission" date="2011-08" db="EMBL/GenBank/DDBJ databases">
        <authorList>
            <person name="Rombauts S."/>
        </authorList>
    </citation>
    <scope>NUCLEOTIDE SEQUENCE</scope>
    <source>
        <strain evidence="2">London</strain>
    </source>
</reference>
<organism evidence="1 2">
    <name type="scientific">Tetranychus urticae</name>
    <name type="common">Two-spotted spider mite</name>
    <dbReference type="NCBI Taxonomy" id="32264"/>
    <lineage>
        <taxon>Eukaryota</taxon>
        <taxon>Metazoa</taxon>
        <taxon>Ecdysozoa</taxon>
        <taxon>Arthropoda</taxon>
        <taxon>Chelicerata</taxon>
        <taxon>Arachnida</taxon>
        <taxon>Acari</taxon>
        <taxon>Acariformes</taxon>
        <taxon>Trombidiformes</taxon>
        <taxon>Prostigmata</taxon>
        <taxon>Eleutherengona</taxon>
        <taxon>Raphignathae</taxon>
        <taxon>Tetranychoidea</taxon>
        <taxon>Tetranychidae</taxon>
        <taxon>Tetranychus</taxon>
    </lineage>
</organism>
<dbReference type="Proteomes" id="UP000015104">
    <property type="component" value="Unassembled WGS sequence"/>
</dbReference>
<dbReference type="InterPro" id="IPR036047">
    <property type="entry name" value="F-box-like_dom_sf"/>
</dbReference>
<dbReference type="EnsemblMetazoa" id="tetur08g06140.1">
    <property type="protein sequence ID" value="tetur08g06140.1"/>
    <property type="gene ID" value="tetur08g06140"/>
</dbReference>
<proteinExistence type="predicted"/>
<dbReference type="EMBL" id="CAEY01001957">
    <property type="status" value="NOT_ANNOTATED_CDS"/>
    <property type="molecule type" value="Genomic_DNA"/>
</dbReference>
<sequence length="110" mass="12663">MNYDERQIGINHLPDEILEKILIEATINLEGSMMAAAVCRRWRRIMATRLSMVKYLLQDQWSIDSGHLLDEGLICIPKASFLFLHENGSHPEILKTCLEWLPNLMVNIGD</sequence>
<dbReference type="AlphaFoldDB" id="T1KC26"/>
<evidence type="ECO:0000313" key="1">
    <source>
        <dbReference type="EnsemblMetazoa" id="tetur08g06140.1"/>
    </source>
</evidence>
<dbReference type="SUPFAM" id="SSF81383">
    <property type="entry name" value="F-box domain"/>
    <property type="match status" value="1"/>
</dbReference>